<feature type="transmembrane region" description="Helical" evidence="7">
    <location>
        <begin position="25"/>
        <end position="50"/>
    </location>
</feature>
<feature type="transmembrane region" description="Helical" evidence="7">
    <location>
        <begin position="195"/>
        <end position="219"/>
    </location>
</feature>
<keyword evidence="4 7" id="KW-0812">Transmembrane</keyword>
<evidence type="ECO:0000256" key="5">
    <source>
        <dbReference type="ARBA" id="ARBA00022989"/>
    </source>
</evidence>
<gene>
    <name evidence="9" type="ORF">JK636_10730</name>
</gene>
<comment type="subcellular location">
    <subcellularLocation>
        <location evidence="1 7">Cell membrane</location>
        <topology evidence="1 7">Multi-pass membrane protein</topology>
    </subcellularLocation>
</comment>
<dbReference type="SUPFAM" id="SSF161098">
    <property type="entry name" value="MetI-like"/>
    <property type="match status" value="1"/>
</dbReference>
<dbReference type="Pfam" id="PF00528">
    <property type="entry name" value="BPD_transp_1"/>
    <property type="match status" value="1"/>
</dbReference>
<evidence type="ECO:0000313" key="10">
    <source>
        <dbReference type="Proteomes" id="UP000632377"/>
    </source>
</evidence>
<dbReference type="EMBL" id="JAESWC010000004">
    <property type="protein sequence ID" value="MBL4936234.1"/>
    <property type="molecule type" value="Genomic_DNA"/>
</dbReference>
<evidence type="ECO:0000256" key="1">
    <source>
        <dbReference type="ARBA" id="ARBA00004651"/>
    </source>
</evidence>
<keyword evidence="6 7" id="KW-0472">Membrane</keyword>
<comment type="similarity">
    <text evidence="7">Belongs to the binding-protein-dependent transport system permease family.</text>
</comment>
<keyword evidence="2 7" id="KW-0813">Transport</keyword>
<evidence type="ECO:0000256" key="6">
    <source>
        <dbReference type="ARBA" id="ARBA00023136"/>
    </source>
</evidence>
<protein>
    <submittedName>
        <fullName evidence="9">Carbohydrate ABC transporter permease</fullName>
    </submittedName>
</protein>
<feature type="domain" description="ABC transmembrane type-1" evidence="8">
    <location>
        <begin position="87"/>
        <end position="293"/>
    </location>
</feature>
<feature type="transmembrane region" description="Helical" evidence="7">
    <location>
        <begin position="154"/>
        <end position="175"/>
    </location>
</feature>
<accession>A0ABS1TA55</accession>
<evidence type="ECO:0000313" key="9">
    <source>
        <dbReference type="EMBL" id="MBL4936234.1"/>
    </source>
</evidence>
<feature type="transmembrane region" description="Helical" evidence="7">
    <location>
        <begin position="122"/>
        <end position="142"/>
    </location>
</feature>
<evidence type="ECO:0000259" key="8">
    <source>
        <dbReference type="PROSITE" id="PS50928"/>
    </source>
</evidence>
<dbReference type="Gene3D" id="1.10.3720.10">
    <property type="entry name" value="MetI-like"/>
    <property type="match status" value="1"/>
</dbReference>
<evidence type="ECO:0000256" key="3">
    <source>
        <dbReference type="ARBA" id="ARBA00022475"/>
    </source>
</evidence>
<dbReference type="PANTHER" id="PTHR43744">
    <property type="entry name" value="ABC TRANSPORTER PERMEASE PROTEIN MG189-RELATED-RELATED"/>
    <property type="match status" value="1"/>
</dbReference>
<keyword evidence="3" id="KW-1003">Cell membrane</keyword>
<comment type="caution">
    <text evidence="9">The sequence shown here is derived from an EMBL/GenBank/DDBJ whole genome shotgun (WGS) entry which is preliminary data.</text>
</comment>
<feature type="transmembrane region" description="Helical" evidence="7">
    <location>
        <begin position="279"/>
        <end position="296"/>
    </location>
</feature>
<keyword evidence="10" id="KW-1185">Reference proteome</keyword>
<proteinExistence type="inferred from homology"/>
<dbReference type="PANTHER" id="PTHR43744:SF9">
    <property type="entry name" value="POLYGALACTURONAN_RHAMNOGALACTURONAN TRANSPORT SYSTEM PERMEASE PROTEIN YTCP"/>
    <property type="match status" value="1"/>
</dbReference>
<evidence type="ECO:0000256" key="4">
    <source>
        <dbReference type="ARBA" id="ARBA00022692"/>
    </source>
</evidence>
<dbReference type="PROSITE" id="PS50928">
    <property type="entry name" value="ABC_TM1"/>
    <property type="match status" value="1"/>
</dbReference>
<dbReference type="InterPro" id="IPR035906">
    <property type="entry name" value="MetI-like_sf"/>
</dbReference>
<dbReference type="RefSeq" id="WP_202748939.1">
    <property type="nucleotide sequence ID" value="NZ_JAESWC010000004.1"/>
</dbReference>
<reference evidence="9 10" key="1">
    <citation type="submission" date="2021-01" db="EMBL/GenBank/DDBJ databases">
        <title>Genome public.</title>
        <authorList>
            <person name="Liu C."/>
            <person name="Sun Q."/>
        </authorList>
    </citation>
    <scope>NUCLEOTIDE SEQUENCE [LARGE SCALE GENOMIC DNA]</scope>
    <source>
        <strain evidence="9 10">YIM B02515</strain>
    </source>
</reference>
<feature type="transmembrane region" description="Helical" evidence="7">
    <location>
        <begin position="87"/>
        <end position="110"/>
    </location>
</feature>
<keyword evidence="5 7" id="KW-1133">Transmembrane helix</keyword>
<evidence type="ECO:0000256" key="2">
    <source>
        <dbReference type="ARBA" id="ARBA00022448"/>
    </source>
</evidence>
<dbReference type="Proteomes" id="UP000632377">
    <property type="component" value="Unassembled WGS sequence"/>
</dbReference>
<dbReference type="CDD" id="cd06261">
    <property type="entry name" value="TM_PBP2"/>
    <property type="match status" value="1"/>
</dbReference>
<organism evidence="9 10">
    <name type="scientific">Clostridium rhizosphaerae</name>
    <dbReference type="NCBI Taxonomy" id="2803861"/>
    <lineage>
        <taxon>Bacteria</taxon>
        <taxon>Bacillati</taxon>
        <taxon>Bacillota</taxon>
        <taxon>Clostridia</taxon>
        <taxon>Eubacteriales</taxon>
        <taxon>Clostridiaceae</taxon>
        <taxon>Clostridium</taxon>
    </lineage>
</organism>
<name>A0ABS1TA55_9CLOT</name>
<evidence type="ECO:0000256" key="7">
    <source>
        <dbReference type="RuleBase" id="RU363032"/>
    </source>
</evidence>
<dbReference type="InterPro" id="IPR000515">
    <property type="entry name" value="MetI-like"/>
</dbReference>
<sequence>MFAKKDKTEMLENNRFGSVSKKSNLIMNFIMALLAFLCVVPFIFVVIISFTSEKSLKTNGFSFFPDKLSLEAYKYIITSSDQLLKSYGVTILITVLGTIVGLFFISTYAYAISRKSFAYKKFFTTFAFIPMLFGGGMVSFYLVVTKFLHLKNSIWALILPMCMNSWYVIVLRTFFKTSVPDAVIESAKIDGATEWRLFFQIVLPISLPGMATIALFLTLGYWNDWFNAMLFIDSPSLTPLQYLLMRIENSMEFLSQNATKLGVSQIEAAANMPKETAKMAMVVLSTLPIVFAYPFFQKYFVNGLTIGAVKE</sequence>